<dbReference type="OrthoDB" id="5567366at2"/>
<dbReference type="InterPro" id="IPR013024">
    <property type="entry name" value="GGCT-like"/>
</dbReference>
<proteinExistence type="predicted"/>
<dbReference type="InterPro" id="IPR006840">
    <property type="entry name" value="ChaC"/>
</dbReference>
<evidence type="ECO:0000313" key="3">
    <source>
        <dbReference type="EMBL" id="SEM78602.1"/>
    </source>
</evidence>
<dbReference type="CDD" id="cd06661">
    <property type="entry name" value="GGCT_like"/>
    <property type="match status" value="1"/>
</dbReference>
<evidence type="ECO:0000256" key="2">
    <source>
        <dbReference type="ARBA" id="ARBA00023239"/>
    </source>
</evidence>
<name>A0A1H8B6W6_9RHOB</name>
<dbReference type="GO" id="GO:0006751">
    <property type="term" value="P:glutathione catabolic process"/>
    <property type="evidence" value="ECO:0007669"/>
    <property type="project" value="InterPro"/>
</dbReference>
<dbReference type="EC" id="4.3.2.7" evidence="1"/>
<dbReference type="Gene3D" id="3.10.490.10">
    <property type="entry name" value="Gamma-glutamyl cyclotransferase-like"/>
    <property type="match status" value="1"/>
</dbReference>
<dbReference type="RefSeq" id="WP_050518715.1">
    <property type="nucleotide sequence ID" value="NZ_FOCO01000002.1"/>
</dbReference>
<dbReference type="InterPro" id="IPR036568">
    <property type="entry name" value="GGCT-like_sf"/>
</dbReference>
<dbReference type="AlphaFoldDB" id="A0A1H8B6W6"/>
<sequence>MTHHFFGYGSLVNRATHSYPNARPATLRGWRRAWVHTPDLTRSFLSVIPDPTCTIMGLVAEVPGGDWSALDLREQGYTRSPDHAMVGDHPHPIQVYAVPGGNPPSDHAPILLSYLDAVIQGFLIEYGHQGTSHFFSTTTGWNAPILDDRAAPQYPRAQRLSDAELAVVDAGLRTARG</sequence>
<gene>
    <name evidence="3" type="ORF">SAMN05216227_1002145</name>
</gene>
<evidence type="ECO:0000313" key="4">
    <source>
        <dbReference type="Proteomes" id="UP000183002"/>
    </source>
</evidence>
<evidence type="ECO:0000256" key="1">
    <source>
        <dbReference type="ARBA" id="ARBA00012344"/>
    </source>
</evidence>
<accession>A0A1H8B6W6</accession>
<dbReference type="GO" id="GO:0061928">
    <property type="term" value="F:glutathione specific gamma-glutamylcyclotransferase activity"/>
    <property type="evidence" value="ECO:0007669"/>
    <property type="project" value="UniProtKB-EC"/>
</dbReference>
<keyword evidence="2" id="KW-0456">Lyase</keyword>
<reference evidence="3 4" key="1">
    <citation type="submission" date="2016-10" db="EMBL/GenBank/DDBJ databases">
        <authorList>
            <person name="de Groot N.N."/>
        </authorList>
    </citation>
    <scope>NUCLEOTIDE SEQUENCE [LARGE SCALE GENOMIC DNA]</scope>
    <source>
        <strain evidence="3 4">CGMCC 1.10836</strain>
    </source>
</reference>
<dbReference type="STRING" id="1077947.SAMN05216227_1002145"/>
<protein>
    <recommendedName>
        <fullName evidence="1">glutathione-specific gamma-glutamylcyclotransferase</fullName>
        <ecNumber evidence="1">4.3.2.7</ecNumber>
    </recommendedName>
</protein>
<keyword evidence="4" id="KW-1185">Reference proteome</keyword>
<dbReference type="Pfam" id="PF04752">
    <property type="entry name" value="ChaC"/>
    <property type="match status" value="1"/>
</dbReference>
<dbReference type="EMBL" id="FOCO01000002">
    <property type="protein sequence ID" value="SEM78602.1"/>
    <property type="molecule type" value="Genomic_DNA"/>
</dbReference>
<dbReference type="Proteomes" id="UP000183002">
    <property type="component" value="Unassembled WGS sequence"/>
</dbReference>
<organism evidence="3 4">
    <name type="scientific">Pseudorhodobacter antarcticus</name>
    <dbReference type="NCBI Taxonomy" id="1077947"/>
    <lineage>
        <taxon>Bacteria</taxon>
        <taxon>Pseudomonadati</taxon>
        <taxon>Pseudomonadota</taxon>
        <taxon>Alphaproteobacteria</taxon>
        <taxon>Rhodobacterales</taxon>
        <taxon>Paracoccaceae</taxon>
        <taxon>Pseudorhodobacter</taxon>
    </lineage>
</organism>
<dbReference type="SUPFAM" id="SSF110857">
    <property type="entry name" value="Gamma-glutamyl cyclotransferase-like"/>
    <property type="match status" value="1"/>
</dbReference>